<evidence type="ECO:0000313" key="1">
    <source>
        <dbReference type="Proteomes" id="UP000504610"/>
    </source>
</evidence>
<dbReference type="OrthoDB" id="1108334at2759"/>
<keyword evidence="1" id="KW-1185">Reference proteome</keyword>
<gene>
    <name evidence="2" type="primary">LOC108860609</name>
</gene>
<evidence type="ECO:0000313" key="2">
    <source>
        <dbReference type="RefSeq" id="XP_018489979.1"/>
    </source>
</evidence>
<reference evidence="1" key="1">
    <citation type="journal article" date="2019" name="Database">
        <title>The radish genome database (RadishGD): an integrated information resource for radish genomics.</title>
        <authorList>
            <person name="Yu H.J."/>
            <person name="Baek S."/>
            <person name="Lee Y.J."/>
            <person name="Cho A."/>
            <person name="Mun J.H."/>
        </authorList>
    </citation>
    <scope>NUCLEOTIDE SEQUENCE [LARGE SCALE GENOMIC DNA]</scope>
    <source>
        <strain evidence="1">cv. WK10039</strain>
    </source>
</reference>
<sequence>MGREEQIAVNLFLNNNRLIHQFTQENNHVSYRGSIASNAVIYWDRKDTHPNL</sequence>
<dbReference type="KEGG" id="rsz:108860609"/>
<proteinExistence type="predicted"/>
<reference evidence="2" key="2">
    <citation type="submission" date="2025-08" db="UniProtKB">
        <authorList>
            <consortium name="RefSeq"/>
        </authorList>
    </citation>
    <scope>IDENTIFICATION</scope>
    <source>
        <tissue evidence="2">Leaf</tissue>
    </source>
</reference>
<dbReference type="Proteomes" id="UP000504610">
    <property type="component" value="Chromosome 4"/>
</dbReference>
<dbReference type="RefSeq" id="XP_018489979.1">
    <property type="nucleotide sequence ID" value="XM_018634477.2"/>
</dbReference>
<protein>
    <submittedName>
        <fullName evidence="2">Uncharacterized protein LOC108860609</fullName>
    </submittedName>
</protein>
<dbReference type="AlphaFoldDB" id="A0A6J0NZ79"/>
<dbReference type="GeneID" id="108860609"/>
<accession>A0A6J0NZ79</accession>
<name>A0A6J0NZ79_RAPSA</name>
<organism evidence="1 2">
    <name type="scientific">Raphanus sativus</name>
    <name type="common">Radish</name>
    <name type="synonym">Raphanus raphanistrum var. sativus</name>
    <dbReference type="NCBI Taxonomy" id="3726"/>
    <lineage>
        <taxon>Eukaryota</taxon>
        <taxon>Viridiplantae</taxon>
        <taxon>Streptophyta</taxon>
        <taxon>Embryophyta</taxon>
        <taxon>Tracheophyta</taxon>
        <taxon>Spermatophyta</taxon>
        <taxon>Magnoliopsida</taxon>
        <taxon>eudicotyledons</taxon>
        <taxon>Gunneridae</taxon>
        <taxon>Pentapetalae</taxon>
        <taxon>rosids</taxon>
        <taxon>malvids</taxon>
        <taxon>Brassicales</taxon>
        <taxon>Brassicaceae</taxon>
        <taxon>Brassiceae</taxon>
        <taxon>Raphanus</taxon>
    </lineage>
</organism>